<dbReference type="SUPFAM" id="SSF103473">
    <property type="entry name" value="MFS general substrate transporter"/>
    <property type="match status" value="1"/>
</dbReference>
<dbReference type="AlphaFoldDB" id="A0A3S5AWK7"/>
<dbReference type="EMBL" id="CAAALY010261603">
    <property type="protein sequence ID" value="VEL39539.1"/>
    <property type="molecule type" value="Genomic_DNA"/>
</dbReference>
<comment type="caution">
    <text evidence="4">The sequence shown here is derived from an EMBL/GenBank/DDBJ whole genome shotgun (WGS) entry which is preliminary data.</text>
</comment>
<organism evidence="4 5">
    <name type="scientific">Protopolystoma xenopodis</name>
    <dbReference type="NCBI Taxonomy" id="117903"/>
    <lineage>
        <taxon>Eukaryota</taxon>
        <taxon>Metazoa</taxon>
        <taxon>Spiralia</taxon>
        <taxon>Lophotrochozoa</taxon>
        <taxon>Platyhelminthes</taxon>
        <taxon>Monogenea</taxon>
        <taxon>Polyopisthocotylea</taxon>
        <taxon>Polystomatidea</taxon>
        <taxon>Polystomatidae</taxon>
        <taxon>Protopolystoma</taxon>
    </lineage>
</organism>
<gene>
    <name evidence="4" type="ORF">PXEA_LOCUS32979</name>
</gene>
<dbReference type="PANTHER" id="PTHR11388">
    <property type="entry name" value="ORGANIC ANION TRANSPORTER"/>
    <property type="match status" value="1"/>
</dbReference>
<evidence type="ECO:0000256" key="3">
    <source>
        <dbReference type="SAM" id="Phobius"/>
    </source>
</evidence>
<protein>
    <recommendedName>
        <fullName evidence="6">Major facilitator superfamily (MFS) profile domain-containing protein</fullName>
    </recommendedName>
</protein>
<dbReference type="InterPro" id="IPR004156">
    <property type="entry name" value="OATP"/>
</dbReference>
<keyword evidence="3" id="KW-0472">Membrane</keyword>
<evidence type="ECO:0000313" key="5">
    <source>
        <dbReference type="Proteomes" id="UP000784294"/>
    </source>
</evidence>
<evidence type="ECO:0008006" key="6">
    <source>
        <dbReference type="Google" id="ProtNLM"/>
    </source>
</evidence>
<keyword evidence="3" id="KW-0812">Transmembrane</keyword>
<sequence>MLTTVAVSFVTTRRHNRPRIVGLFALLMSLGFALFSLPHFLAGPYRLPAASSNSFDFVPNNGLSSSTESDSVGVCSAPRPTDTSKSSASYTPLFLPSTPSSSSSEHSNRLTTLFYESATNKDLPGEAEGQSASFPVFCVALLLAGIGASPLYVLGPTYLWDNLTDKQYPIYSAFFYSAAALGPACGFLIGAGFLSLYVDAPTQGTILASVLARIASLASSAFHTLTSSVSGASSDESLSTNQVSRGGFVSFAIKLNYYIKFSRVSNFIWQAQL</sequence>
<dbReference type="PANTHER" id="PTHR11388:SF100">
    <property type="entry name" value="SOLUTE CARRIER ORGANIC ANION TRANSPORTER FAMILY MEMBER 4A1"/>
    <property type="match status" value="1"/>
</dbReference>
<evidence type="ECO:0000256" key="2">
    <source>
        <dbReference type="SAM" id="MobiDB-lite"/>
    </source>
</evidence>
<feature type="transmembrane region" description="Helical" evidence="3">
    <location>
        <begin position="134"/>
        <end position="154"/>
    </location>
</feature>
<name>A0A3S5AWK7_9PLAT</name>
<keyword evidence="5" id="KW-1185">Reference proteome</keyword>
<dbReference type="Gene3D" id="1.20.1250.20">
    <property type="entry name" value="MFS general substrate transporter like domains"/>
    <property type="match status" value="1"/>
</dbReference>
<feature type="transmembrane region" description="Helical" evidence="3">
    <location>
        <begin position="20"/>
        <end position="42"/>
    </location>
</feature>
<evidence type="ECO:0000313" key="4">
    <source>
        <dbReference type="EMBL" id="VEL39539.1"/>
    </source>
</evidence>
<keyword evidence="3" id="KW-1133">Transmembrane helix</keyword>
<accession>A0A3S5AWK7</accession>
<evidence type="ECO:0000256" key="1">
    <source>
        <dbReference type="ARBA" id="ARBA00023157"/>
    </source>
</evidence>
<keyword evidence="1" id="KW-1015">Disulfide bond</keyword>
<feature type="transmembrane region" description="Helical" evidence="3">
    <location>
        <begin position="174"/>
        <end position="198"/>
    </location>
</feature>
<dbReference type="GO" id="GO:0055085">
    <property type="term" value="P:transmembrane transport"/>
    <property type="evidence" value="ECO:0007669"/>
    <property type="project" value="InterPro"/>
</dbReference>
<dbReference type="Pfam" id="PF03137">
    <property type="entry name" value="OATP"/>
    <property type="match status" value="1"/>
</dbReference>
<dbReference type="GO" id="GO:0016020">
    <property type="term" value="C:membrane"/>
    <property type="evidence" value="ECO:0007669"/>
    <property type="project" value="InterPro"/>
</dbReference>
<dbReference type="Proteomes" id="UP000784294">
    <property type="component" value="Unassembled WGS sequence"/>
</dbReference>
<dbReference type="InterPro" id="IPR036259">
    <property type="entry name" value="MFS_trans_sf"/>
</dbReference>
<dbReference type="OrthoDB" id="5062115at2759"/>
<feature type="region of interest" description="Disordered" evidence="2">
    <location>
        <begin position="64"/>
        <end position="91"/>
    </location>
</feature>
<reference evidence="4" key="1">
    <citation type="submission" date="2018-11" db="EMBL/GenBank/DDBJ databases">
        <authorList>
            <consortium name="Pathogen Informatics"/>
        </authorList>
    </citation>
    <scope>NUCLEOTIDE SEQUENCE</scope>
</reference>
<proteinExistence type="predicted"/>